<proteinExistence type="predicted"/>
<keyword evidence="2" id="KW-1185">Reference proteome</keyword>
<evidence type="ECO:0000313" key="1">
    <source>
        <dbReference type="EMBL" id="KYH30232.1"/>
    </source>
</evidence>
<dbReference type="Proteomes" id="UP000075374">
    <property type="component" value="Unassembled WGS sequence"/>
</dbReference>
<comment type="caution">
    <text evidence="1">The sequence shown here is derived from an EMBL/GenBank/DDBJ whole genome shotgun (WGS) entry which is preliminary data.</text>
</comment>
<accession>A0A151ARL9</accession>
<organism evidence="1 2">
    <name type="scientific">Clostridium colicanis DSM 13634</name>
    <dbReference type="NCBI Taxonomy" id="1121305"/>
    <lineage>
        <taxon>Bacteria</taxon>
        <taxon>Bacillati</taxon>
        <taxon>Bacillota</taxon>
        <taxon>Clostridia</taxon>
        <taxon>Eubacteriales</taxon>
        <taxon>Clostridiaceae</taxon>
        <taxon>Clostridium</taxon>
    </lineage>
</organism>
<protein>
    <submittedName>
        <fullName evidence="1">Uncharacterized protein</fullName>
    </submittedName>
</protein>
<dbReference type="PATRIC" id="fig|1121305.3.peg.172"/>
<reference evidence="1 2" key="1">
    <citation type="submission" date="2016-02" db="EMBL/GenBank/DDBJ databases">
        <title>Genome sequence of Clostridium colicanis DSM 13634.</title>
        <authorList>
            <person name="Poehlein A."/>
            <person name="Daniel R."/>
        </authorList>
    </citation>
    <scope>NUCLEOTIDE SEQUENCE [LARGE SCALE GENOMIC DNA]</scope>
    <source>
        <strain evidence="1 2">DSM 13634</strain>
    </source>
</reference>
<sequence>MHRIFFIIRSERVNNMKIELADSELIIVLRTLINEHMEAKRYYEDYTAEEDRVGITSPEEIEQIYNSILKQAQEQGKFTNLSPIGIEKTKS</sequence>
<dbReference type="AlphaFoldDB" id="A0A151ARL9"/>
<evidence type="ECO:0000313" key="2">
    <source>
        <dbReference type="Proteomes" id="UP000075374"/>
    </source>
</evidence>
<dbReference type="EMBL" id="LTBB01000001">
    <property type="protein sequence ID" value="KYH30232.1"/>
    <property type="molecule type" value="Genomic_DNA"/>
</dbReference>
<name>A0A151ARL9_9CLOT</name>
<gene>
    <name evidence="1" type="ORF">CLCOL_01760</name>
</gene>